<reference evidence="4 5" key="1">
    <citation type="submission" date="2024-10" db="EMBL/GenBank/DDBJ databases">
        <title>The Natural Products Discovery Center: Release of the First 8490 Sequenced Strains for Exploring Actinobacteria Biosynthetic Diversity.</title>
        <authorList>
            <person name="Kalkreuter E."/>
            <person name="Kautsar S.A."/>
            <person name="Yang D."/>
            <person name="Bader C.D."/>
            <person name="Teijaro C.N."/>
            <person name="Fluegel L."/>
            <person name="Davis C.M."/>
            <person name="Simpson J.R."/>
            <person name="Lauterbach L."/>
            <person name="Steele A.D."/>
            <person name="Gui C."/>
            <person name="Meng S."/>
            <person name="Li G."/>
            <person name="Viehrig K."/>
            <person name="Ye F."/>
            <person name="Su P."/>
            <person name="Kiefer A.F."/>
            <person name="Nichols A."/>
            <person name="Cepeda A.J."/>
            <person name="Yan W."/>
            <person name="Fan B."/>
            <person name="Jiang Y."/>
            <person name="Adhikari A."/>
            <person name="Zheng C.-J."/>
            <person name="Schuster L."/>
            <person name="Cowan T.M."/>
            <person name="Smanski M.J."/>
            <person name="Chevrette M.G."/>
            <person name="De Carvalho L.P.S."/>
            <person name="Shen B."/>
        </authorList>
    </citation>
    <scope>NUCLEOTIDE SEQUENCE [LARGE SCALE GENOMIC DNA]</scope>
    <source>
        <strain evidence="4 5">NPDC017990</strain>
    </source>
</reference>
<keyword evidence="5" id="KW-1185">Reference proteome</keyword>
<organism evidence="4 5">
    <name type="scientific">Streptomyces longisporoflavus</name>
    <dbReference type="NCBI Taxonomy" id="28044"/>
    <lineage>
        <taxon>Bacteria</taxon>
        <taxon>Bacillati</taxon>
        <taxon>Actinomycetota</taxon>
        <taxon>Actinomycetes</taxon>
        <taxon>Kitasatosporales</taxon>
        <taxon>Streptomycetaceae</taxon>
        <taxon>Streptomyces</taxon>
    </lineage>
</organism>
<comment type="caution">
    <text evidence="4">The sequence shown here is derived from an EMBL/GenBank/DDBJ whole genome shotgun (WGS) entry which is preliminary data.</text>
</comment>
<feature type="chain" id="PRO_5046481123" description="LPXTG cell wall anchor domain-containing protein" evidence="3">
    <location>
        <begin position="29"/>
        <end position="449"/>
    </location>
</feature>
<dbReference type="Proteomes" id="UP001610818">
    <property type="component" value="Unassembled WGS sequence"/>
</dbReference>
<feature type="region of interest" description="Disordered" evidence="1">
    <location>
        <begin position="362"/>
        <end position="396"/>
    </location>
</feature>
<dbReference type="RefSeq" id="WP_397715846.1">
    <property type="nucleotide sequence ID" value="NZ_JBIRGN010000006.1"/>
</dbReference>
<name>A0ABW7QYH5_9ACTN</name>
<feature type="compositionally biased region" description="Low complexity" evidence="1">
    <location>
        <begin position="362"/>
        <end position="376"/>
    </location>
</feature>
<accession>A0ABW7QYH5</accession>
<dbReference type="SUPFAM" id="SSF55486">
    <property type="entry name" value="Metalloproteases ('zincins'), catalytic domain"/>
    <property type="match status" value="1"/>
</dbReference>
<evidence type="ECO:0008006" key="6">
    <source>
        <dbReference type="Google" id="ProtNLM"/>
    </source>
</evidence>
<sequence length="449" mass="45593">MKPSPRLCLIPAAVAAALTAAAAAPAPAADEPERRVQVAMVNFTDSRIPDAGKLETALKDNYFGATGSLTSYYNEVTGGATTFKAAEGDGITGPVDIDLAATGCDTGKINDLTRKALAAQGVPEDSYDHLSLVFPSEKAGCDWLALGTVGGGTTWMPVGADGKMSMTALVHEFGHNFGYSHHMRLRCPEGDLGEGCKEDGTSHKTPMGGGGWEAGLTAPELQHNKWLTGGEVAKADKSGTYELRPLYGSGSGVRAIDIPLGDDRLVVELRHESGTVDGGIQGVHAYRVPGGDYAKSALVDPTPDADESTGGDVPADADALKAGATLTDKAREVEVEVVKAGAEAATVKVSLDGVAAPAEAAGAAKPAEASSEEAAATPNDARPEGGSTELAETGGDSDTTLAYSIGGGLMLAFGAAFLLKSRARRTATATSASPAAPAAASPASGRRSR</sequence>
<feature type="region of interest" description="Disordered" evidence="1">
    <location>
        <begin position="426"/>
        <end position="449"/>
    </location>
</feature>
<keyword evidence="2" id="KW-0472">Membrane</keyword>
<evidence type="ECO:0000256" key="2">
    <source>
        <dbReference type="SAM" id="Phobius"/>
    </source>
</evidence>
<evidence type="ECO:0000256" key="3">
    <source>
        <dbReference type="SAM" id="SignalP"/>
    </source>
</evidence>
<keyword evidence="2" id="KW-1133">Transmembrane helix</keyword>
<evidence type="ECO:0000256" key="1">
    <source>
        <dbReference type="SAM" id="MobiDB-lite"/>
    </source>
</evidence>
<protein>
    <recommendedName>
        <fullName evidence="6">LPXTG cell wall anchor domain-containing protein</fullName>
    </recommendedName>
</protein>
<keyword evidence="2" id="KW-0812">Transmembrane</keyword>
<keyword evidence="3" id="KW-0732">Signal</keyword>
<gene>
    <name evidence="4" type="ORF">ACH4F9_30710</name>
</gene>
<proteinExistence type="predicted"/>
<evidence type="ECO:0000313" key="5">
    <source>
        <dbReference type="Proteomes" id="UP001610818"/>
    </source>
</evidence>
<evidence type="ECO:0000313" key="4">
    <source>
        <dbReference type="EMBL" id="MFH8549395.1"/>
    </source>
</evidence>
<feature type="transmembrane region" description="Helical" evidence="2">
    <location>
        <begin position="401"/>
        <end position="419"/>
    </location>
</feature>
<dbReference type="EMBL" id="JBIRGQ010000006">
    <property type="protein sequence ID" value="MFH8549395.1"/>
    <property type="molecule type" value="Genomic_DNA"/>
</dbReference>
<feature type="signal peptide" evidence="3">
    <location>
        <begin position="1"/>
        <end position="28"/>
    </location>
</feature>